<dbReference type="InParanoid" id="H2ZB55"/>
<dbReference type="OMA" id="WRETFPM"/>
<dbReference type="PANTHER" id="PTHR12498">
    <property type="entry name" value="N-TERMINAL ASPARAGINE AMIDOHYDROLASE"/>
    <property type="match status" value="1"/>
</dbReference>
<organism evidence="1 2">
    <name type="scientific">Ciona savignyi</name>
    <name type="common">Pacific transparent sea squirt</name>
    <dbReference type="NCBI Taxonomy" id="51511"/>
    <lineage>
        <taxon>Eukaryota</taxon>
        <taxon>Metazoa</taxon>
        <taxon>Chordata</taxon>
        <taxon>Tunicata</taxon>
        <taxon>Ascidiacea</taxon>
        <taxon>Phlebobranchia</taxon>
        <taxon>Cionidae</taxon>
        <taxon>Ciona</taxon>
    </lineage>
</organism>
<evidence type="ECO:0008006" key="3">
    <source>
        <dbReference type="Google" id="ProtNLM"/>
    </source>
</evidence>
<reference evidence="2" key="1">
    <citation type="submission" date="2003-08" db="EMBL/GenBank/DDBJ databases">
        <authorList>
            <person name="Birren B."/>
            <person name="Nusbaum C."/>
            <person name="Abebe A."/>
            <person name="Abouelleil A."/>
            <person name="Adekoya E."/>
            <person name="Ait-zahra M."/>
            <person name="Allen N."/>
            <person name="Allen T."/>
            <person name="An P."/>
            <person name="Anderson M."/>
            <person name="Anderson S."/>
            <person name="Arachchi H."/>
            <person name="Armbruster J."/>
            <person name="Bachantsang P."/>
            <person name="Baldwin J."/>
            <person name="Barry A."/>
            <person name="Bayul T."/>
            <person name="Blitshsteyn B."/>
            <person name="Bloom T."/>
            <person name="Blye J."/>
            <person name="Boguslavskiy L."/>
            <person name="Borowsky M."/>
            <person name="Boukhgalter B."/>
            <person name="Brunache A."/>
            <person name="Butler J."/>
            <person name="Calixte N."/>
            <person name="Calvo S."/>
            <person name="Camarata J."/>
            <person name="Campo K."/>
            <person name="Chang J."/>
            <person name="Cheshatsang Y."/>
            <person name="Citroen M."/>
            <person name="Collymore A."/>
            <person name="Considine T."/>
            <person name="Cook A."/>
            <person name="Cooke P."/>
            <person name="Corum B."/>
            <person name="Cuomo C."/>
            <person name="David R."/>
            <person name="Dawoe T."/>
            <person name="Degray S."/>
            <person name="Dodge S."/>
            <person name="Dooley K."/>
            <person name="Dorje P."/>
            <person name="Dorjee K."/>
            <person name="Dorris L."/>
            <person name="Duffey N."/>
            <person name="Dupes A."/>
            <person name="Elkins T."/>
            <person name="Engels R."/>
            <person name="Erickson J."/>
            <person name="Farina A."/>
            <person name="Faro S."/>
            <person name="Ferreira P."/>
            <person name="Fischer H."/>
            <person name="Fitzgerald M."/>
            <person name="Foley K."/>
            <person name="Gage D."/>
            <person name="Galagan J."/>
            <person name="Gearin G."/>
            <person name="Gnerre S."/>
            <person name="Gnirke A."/>
            <person name="Goyette A."/>
            <person name="Graham J."/>
            <person name="Grandbois E."/>
            <person name="Gyaltsen K."/>
            <person name="Hafez N."/>
            <person name="Hagopian D."/>
            <person name="Hagos B."/>
            <person name="Hall J."/>
            <person name="Hatcher B."/>
            <person name="Heller A."/>
            <person name="Higgins H."/>
            <person name="Honan T."/>
            <person name="Horn A."/>
            <person name="Houde N."/>
            <person name="Hughes L."/>
            <person name="Hulme W."/>
            <person name="Husby E."/>
            <person name="Iliev I."/>
            <person name="Jaffe D."/>
            <person name="Jones C."/>
            <person name="Kamal M."/>
            <person name="Kamat A."/>
            <person name="Kamvysselis M."/>
            <person name="Karlsson E."/>
            <person name="Kells C."/>
            <person name="Kieu A."/>
            <person name="Kisner P."/>
            <person name="Kodira C."/>
            <person name="Kulbokas E."/>
            <person name="Labutti K."/>
            <person name="Lama D."/>
            <person name="Landers T."/>
            <person name="Leger J."/>
            <person name="Levine S."/>
            <person name="Lewis D."/>
            <person name="Lewis T."/>
            <person name="Lindblad-toh K."/>
            <person name="Liu X."/>
            <person name="Lokyitsang T."/>
            <person name="Lokyitsang Y."/>
            <person name="Lucien O."/>
            <person name="Lui A."/>
            <person name="Ma L.J."/>
            <person name="Mabbitt R."/>
            <person name="Macdonald J."/>
            <person name="Maclean C."/>
            <person name="Major J."/>
            <person name="Manning J."/>
            <person name="Marabella R."/>
            <person name="Maru K."/>
            <person name="Matthews C."/>
            <person name="Mauceli E."/>
            <person name="Mccarthy M."/>
            <person name="Mcdonough S."/>
            <person name="Mcghee T."/>
            <person name="Meldrim J."/>
            <person name="Meneus L."/>
            <person name="Mesirov J."/>
            <person name="Mihalev A."/>
            <person name="Mihova T."/>
            <person name="Mikkelsen T."/>
            <person name="Mlenga V."/>
            <person name="Moru K."/>
            <person name="Mozes J."/>
            <person name="Mulrain L."/>
            <person name="Munson G."/>
            <person name="Naylor J."/>
            <person name="Newes C."/>
            <person name="Nguyen C."/>
            <person name="Nguyen N."/>
            <person name="Nguyen T."/>
            <person name="Nicol R."/>
            <person name="Nielsen C."/>
            <person name="Nizzari M."/>
            <person name="Norbu C."/>
            <person name="Norbu N."/>
            <person name="O'donnell P."/>
            <person name="Okoawo O."/>
            <person name="O'leary S."/>
            <person name="Omotosho B."/>
            <person name="O'neill K."/>
            <person name="Osman S."/>
            <person name="Parker S."/>
            <person name="Perrin D."/>
            <person name="Phunkhang P."/>
            <person name="Piqani B."/>
            <person name="Purcell S."/>
            <person name="Rachupka T."/>
            <person name="Ramasamy U."/>
            <person name="Rameau R."/>
            <person name="Ray V."/>
            <person name="Raymond C."/>
            <person name="Retta R."/>
            <person name="Richardson S."/>
            <person name="Rise C."/>
            <person name="Rodriguez J."/>
            <person name="Rogers J."/>
            <person name="Rogov P."/>
            <person name="Rutman M."/>
            <person name="Schupbach R."/>
            <person name="Seaman C."/>
            <person name="Settipalli S."/>
            <person name="Sharpe T."/>
            <person name="Sheridan J."/>
            <person name="Sherpa N."/>
            <person name="Shi J."/>
            <person name="Smirnov S."/>
            <person name="Smith C."/>
            <person name="Sougnez C."/>
            <person name="Spencer B."/>
            <person name="Stalker J."/>
            <person name="Stange-thomann N."/>
            <person name="Stavropoulos S."/>
            <person name="Stetson K."/>
            <person name="Stone C."/>
            <person name="Stone S."/>
            <person name="Stubbs M."/>
            <person name="Talamas J."/>
            <person name="Tchuinga P."/>
            <person name="Tenzing P."/>
            <person name="Tesfaye S."/>
            <person name="Theodore J."/>
            <person name="Thoulutsang Y."/>
            <person name="Topham K."/>
            <person name="Towey S."/>
            <person name="Tsamla T."/>
            <person name="Tsomo N."/>
            <person name="Vallee D."/>
            <person name="Vassiliev H."/>
            <person name="Venkataraman V."/>
            <person name="Vinson J."/>
            <person name="Vo A."/>
            <person name="Wade C."/>
            <person name="Wang S."/>
            <person name="Wangchuk T."/>
            <person name="Wangdi T."/>
            <person name="Whittaker C."/>
            <person name="Wilkinson J."/>
            <person name="Wu Y."/>
            <person name="Wyman D."/>
            <person name="Yadav S."/>
            <person name="Yang S."/>
            <person name="Yang X."/>
            <person name="Yeager S."/>
            <person name="Yee E."/>
            <person name="Young G."/>
            <person name="Zainoun J."/>
            <person name="Zembeck L."/>
            <person name="Zimmer A."/>
            <person name="Zody M."/>
            <person name="Lander E."/>
        </authorList>
    </citation>
    <scope>NUCLEOTIDE SEQUENCE [LARGE SCALE GENOMIC DNA]</scope>
</reference>
<proteinExistence type="predicted"/>
<protein>
    <recommendedName>
        <fullName evidence="3">Protein N-terminal asparagine amidohydrolase</fullName>
    </recommendedName>
</protein>
<accession>H2ZB55</accession>
<dbReference type="eggNOG" id="ENOG502QSQW">
    <property type="taxonomic scope" value="Eukaryota"/>
</dbReference>
<dbReference type="Proteomes" id="UP000007875">
    <property type="component" value="Unassembled WGS sequence"/>
</dbReference>
<dbReference type="GO" id="GO:0006511">
    <property type="term" value="P:ubiquitin-dependent protein catabolic process"/>
    <property type="evidence" value="ECO:0007669"/>
    <property type="project" value="TreeGrafter"/>
</dbReference>
<dbReference type="GO" id="GO:0005634">
    <property type="term" value="C:nucleus"/>
    <property type="evidence" value="ECO:0007669"/>
    <property type="project" value="TreeGrafter"/>
</dbReference>
<evidence type="ECO:0000313" key="2">
    <source>
        <dbReference type="Proteomes" id="UP000007875"/>
    </source>
</evidence>
<dbReference type="GeneTree" id="ENSGT00390000016730"/>
<sequence>MMTTCHMAVLRCQETSTTSLAHFDGTYVHEGAAEMVKSIINIRESTRAENNEVNIDLHLLGGFDDDRELSVKLSTDLLQAFHSIQVDGHTISLHLRTFCCTSLNTRHTTKRGAEISLPIIYGAAVELKTGQIYPVAFDEQARAPMCDMRGAKSLNSQNNKMCNIYKWRSERVVIPAFTFAPFPAAHEWLEQSDAFIRKHMSTSPTAEPLNFASHIRESLCFIVAHPEPMESVFKSNHELQYALQDGKWMLTWVKSCCFGL</sequence>
<reference evidence="1" key="2">
    <citation type="submission" date="2025-08" db="UniProtKB">
        <authorList>
            <consortium name="Ensembl"/>
        </authorList>
    </citation>
    <scope>IDENTIFICATION</scope>
</reference>
<dbReference type="FunCoup" id="H2ZB55">
    <property type="interactions" value="141"/>
</dbReference>
<dbReference type="InterPro" id="IPR026750">
    <property type="entry name" value="NTAN1"/>
</dbReference>
<evidence type="ECO:0000313" key="1">
    <source>
        <dbReference type="Ensembl" id="ENSCSAVP00000014820.1"/>
    </source>
</evidence>
<dbReference type="Ensembl" id="ENSCSAVT00000014993.1">
    <property type="protein sequence ID" value="ENSCSAVP00000014820.1"/>
    <property type="gene ID" value="ENSCSAVG00000008669.1"/>
</dbReference>
<dbReference type="HOGENOM" id="CLU_077981_1_0_1"/>
<dbReference type="STRING" id="51511.ENSCSAVP00000014820"/>
<reference evidence="1" key="3">
    <citation type="submission" date="2025-09" db="UniProtKB">
        <authorList>
            <consortium name="Ensembl"/>
        </authorList>
    </citation>
    <scope>IDENTIFICATION</scope>
</reference>
<dbReference type="GO" id="GO:0008418">
    <property type="term" value="F:protein-N-terminal asparagine amidohydrolase activity"/>
    <property type="evidence" value="ECO:0007669"/>
    <property type="project" value="InterPro"/>
</dbReference>
<dbReference type="AlphaFoldDB" id="H2ZB55"/>
<keyword evidence="2" id="KW-1185">Reference proteome</keyword>
<dbReference type="PANTHER" id="PTHR12498:SF0">
    <property type="entry name" value="PROTEIN N-TERMINAL ASPARAGINE AMIDOHYDROLASE"/>
    <property type="match status" value="1"/>
</dbReference>
<name>H2ZB55_CIOSA</name>
<dbReference type="Pfam" id="PF14736">
    <property type="entry name" value="N_Asn_amidohyd"/>
    <property type="match status" value="1"/>
</dbReference>